<organism evidence="1 2">
    <name type="scientific">Brachionus calyciflorus</name>
    <dbReference type="NCBI Taxonomy" id="104777"/>
    <lineage>
        <taxon>Eukaryota</taxon>
        <taxon>Metazoa</taxon>
        <taxon>Spiralia</taxon>
        <taxon>Gnathifera</taxon>
        <taxon>Rotifera</taxon>
        <taxon>Eurotatoria</taxon>
        <taxon>Monogononta</taxon>
        <taxon>Pseudotrocha</taxon>
        <taxon>Ploima</taxon>
        <taxon>Brachionidae</taxon>
        <taxon>Brachionus</taxon>
    </lineage>
</organism>
<comment type="caution">
    <text evidence="1">The sequence shown here is derived from an EMBL/GenBank/DDBJ whole genome shotgun (WGS) entry which is preliminary data.</text>
</comment>
<gene>
    <name evidence="1" type="ORF">OXX778_LOCUS13677</name>
</gene>
<proteinExistence type="predicted"/>
<dbReference type="Gene3D" id="3.90.70.80">
    <property type="match status" value="1"/>
</dbReference>
<accession>A0A814CTY8</accession>
<sequence length="704" mass="83529">MENIDIKKIAEITLDLMHQMDVQDPSIINLEKHSNNFWFIIASKYFKDTYFKKALNLYSWFDCDTFGFKSLLLKLRDSETKNHSDYFKIFFNNNEWLVAKNYISGQTKRLRFLRKFDVMLSLKIRELKINCSLRSINNYFKKHQSQKSDCPFWRGNYKCIFENCGKFKIWIQEKPNDNEKIQVEFMITKKLISHGPIVETEQIRGKERVSLAKEILSEGLEAVRSRNVIERICLDNNNVKPLSNDVLSKIKNEYVHRNRISNDIFVDALATKQIYSNVAISLKTGKISGFLQEINMDPFGVLFVSEIQVIKINDNLNLKNEQLKYSLEILRKEMISNNLNKLLIDENQTPFQSQKENEVDVINDANIFDDLREFKKNLKENSPFSEYYKNLINEFKITGFISKNCDSFEGPNDFYCPGLFEVISKRLYLMPLWSGVIISQLKLRHNEIINRLTNNPIENWFGNLKNNVLKNEKVNTSELASFLYSRLTAKYFEYYYSEEIFDEENKTKKLKEIREMWGENKNAKIWREKENLEFTAIFLNENELTEKGLHFGELEKLRIFFNELSDSKNINELNVLFKRHENMLNFLKKRLVESNLKIYLNQMIDQSFNELLEANNLKEFKPIYNSRNGNCLYNSLSFYYYGFEDYFFVFKIASIYALISNRAFFTALMKDLDYEESLDQMILKTCKTNEWANQLNIQSISIFI</sequence>
<dbReference type="EMBL" id="CAJNOC010002671">
    <property type="protein sequence ID" value="CAF0945818.1"/>
    <property type="molecule type" value="Genomic_DNA"/>
</dbReference>
<reference evidence="1" key="1">
    <citation type="submission" date="2021-02" db="EMBL/GenBank/DDBJ databases">
        <authorList>
            <person name="Nowell W R."/>
        </authorList>
    </citation>
    <scope>NUCLEOTIDE SEQUENCE</scope>
    <source>
        <strain evidence="1">Ploen Becks lab</strain>
    </source>
</reference>
<protein>
    <submittedName>
        <fullName evidence="1">Uncharacterized protein</fullName>
    </submittedName>
</protein>
<evidence type="ECO:0000313" key="2">
    <source>
        <dbReference type="Proteomes" id="UP000663879"/>
    </source>
</evidence>
<name>A0A814CTY8_9BILA</name>
<dbReference type="Proteomes" id="UP000663879">
    <property type="component" value="Unassembled WGS sequence"/>
</dbReference>
<evidence type="ECO:0000313" key="1">
    <source>
        <dbReference type="EMBL" id="CAF0945818.1"/>
    </source>
</evidence>
<dbReference type="AlphaFoldDB" id="A0A814CTY8"/>
<keyword evidence="2" id="KW-1185">Reference proteome</keyword>